<reference evidence="1" key="1">
    <citation type="submission" date="2014-12" db="EMBL/GenBank/DDBJ databases">
        <title>Insight into the proteome of Arion vulgaris.</title>
        <authorList>
            <person name="Aradska J."/>
            <person name="Bulat T."/>
            <person name="Smidak R."/>
            <person name="Sarate P."/>
            <person name="Gangsoo J."/>
            <person name="Sialana F."/>
            <person name="Bilban M."/>
            <person name="Lubec G."/>
        </authorList>
    </citation>
    <scope>NUCLEOTIDE SEQUENCE</scope>
    <source>
        <tissue evidence="1">Skin</tissue>
    </source>
</reference>
<sequence>MQERHSDSDILMQAAIKPILPHVRIGCLSTATSHWPSVMLLGVRRRGDGEVSRGVS</sequence>
<dbReference type="EMBL" id="HACG01048498">
    <property type="protein sequence ID" value="CEK95363.1"/>
    <property type="molecule type" value="Transcribed_RNA"/>
</dbReference>
<evidence type="ECO:0000313" key="2">
    <source>
        <dbReference type="EMBL" id="CEK95365.1"/>
    </source>
</evidence>
<dbReference type="EMBL" id="HACG01048500">
    <property type="protein sequence ID" value="CEK95365.1"/>
    <property type="molecule type" value="Transcribed_RNA"/>
</dbReference>
<accession>A0A0B7BQX1</accession>
<gene>
    <name evidence="1" type="primary">ORF206585</name>
    <name evidence="2" type="synonym">ORF206594</name>
</gene>
<protein>
    <submittedName>
        <fullName evidence="1">Uncharacterized protein</fullName>
    </submittedName>
</protein>
<proteinExistence type="predicted"/>
<dbReference type="AlphaFoldDB" id="A0A0B7BQX1"/>
<organism evidence="1">
    <name type="scientific">Arion vulgaris</name>
    <dbReference type="NCBI Taxonomy" id="1028688"/>
    <lineage>
        <taxon>Eukaryota</taxon>
        <taxon>Metazoa</taxon>
        <taxon>Spiralia</taxon>
        <taxon>Lophotrochozoa</taxon>
        <taxon>Mollusca</taxon>
        <taxon>Gastropoda</taxon>
        <taxon>Heterobranchia</taxon>
        <taxon>Euthyneura</taxon>
        <taxon>Panpulmonata</taxon>
        <taxon>Eupulmonata</taxon>
        <taxon>Stylommatophora</taxon>
        <taxon>Helicina</taxon>
        <taxon>Arionoidea</taxon>
        <taxon>Arionidae</taxon>
        <taxon>Arion</taxon>
    </lineage>
</organism>
<evidence type="ECO:0000313" key="1">
    <source>
        <dbReference type="EMBL" id="CEK95363.1"/>
    </source>
</evidence>
<name>A0A0B7BQX1_9EUPU</name>